<dbReference type="PANTHER" id="PTHR35333:SF3">
    <property type="entry name" value="BETA-LACTAMASE-TYPE TRANSPEPTIDASE FOLD CONTAINING PROTEIN"/>
    <property type="match status" value="1"/>
</dbReference>
<evidence type="ECO:0000256" key="1">
    <source>
        <dbReference type="ARBA" id="ARBA00018879"/>
    </source>
</evidence>
<dbReference type="EMBL" id="CP120988">
    <property type="protein sequence ID" value="WLQ58906.1"/>
    <property type="molecule type" value="Genomic_DNA"/>
</dbReference>
<dbReference type="Proteomes" id="UP001235744">
    <property type="component" value="Chromosome"/>
</dbReference>
<gene>
    <name evidence="4" type="ORF">P8A19_27285</name>
</gene>
<dbReference type="PROSITE" id="PS51318">
    <property type="entry name" value="TAT"/>
    <property type="match status" value="1"/>
</dbReference>
<dbReference type="Pfam" id="PF13354">
    <property type="entry name" value="Beta-lactamase2"/>
    <property type="match status" value="1"/>
</dbReference>
<keyword evidence="4" id="KW-0378">Hydrolase</keyword>
<feature type="signal peptide" evidence="2">
    <location>
        <begin position="1"/>
        <end position="30"/>
    </location>
</feature>
<accession>A0ABY9IZ03</accession>
<sequence length="333" mass="35134">MTTPRISRRARGALCAALAVGVLAPVAVSAAPAAAATPTASCTSARAGLAAKLSKDITAALKGRNSTTAVALYDRTTKTTCTLRATSKYDSASVVKATVLATLLWDNAKHGRHLTQRETDLSTAMITKSDNNATTALWKQLGVTKVNAFLKAAGMTHTVPGSGGYWGLTQITAQDQQRLLILLTAKNSVLTDSARAYELGLMRKVVSGQRWGTPAGAPAGVTVQLKNGWLQRATHGWRVHSIGAFTGKGHDYVLTVLTQDNKTMTDGVNTIQAVAKAVHKDLNLPPAKPRIMHDLSARSLHRADVSTVAPLLQEAIPPVPEAPAGRMLTVSPR</sequence>
<name>A0ABY9IZ03_9ACTN</name>
<organism evidence="4 5">
    <name type="scientific">Streptomyces poriferorum</name>
    <dbReference type="NCBI Taxonomy" id="2798799"/>
    <lineage>
        <taxon>Bacteria</taxon>
        <taxon>Bacillati</taxon>
        <taxon>Actinomycetota</taxon>
        <taxon>Actinomycetes</taxon>
        <taxon>Kitasatosporales</taxon>
        <taxon>Streptomycetaceae</taxon>
        <taxon>Streptomyces</taxon>
    </lineage>
</organism>
<proteinExistence type="predicted"/>
<keyword evidence="2" id="KW-0732">Signal</keyword>
<dbReference type="GO" id="GO:0016787">
    <property type="term" value="F:hydrolase activity"/>
    <property type="evidence" value="ECO:0007669"/>
    <property type="project" value="UniProtKB-KW"/>
</dbReference>
<evidence type="ECO:0000313" key="5">
    <source>
        <dbReference type="Proteomes" id="UP001235744"/>
    </source>
</evidence>
<evidence type="ECO:0000259" key="3">
    <source>
        <dbReference type="Pfam" id="PF13354"/>
    </source>
</evidence>
<reference evidence="4 5" key="1">
    <citation type="submission" date="2023-03" db="EMBL/GenBank/DDBJ databases">
        <title>Isolation and description of six Streptomyces strains from soil environments, able to metabolize different microbial glucans.</title>
        <authorList>
            <person name="Widen T."/>
            <person name="Larsbrink J."/>
        </authorList>
    </citation>
    <scope>NUCLEOTIDE SEQUENCE [LARGE SCALE GENOMIC DNA]</scope>
    <source>
        <strain evidence="4 5">Alt2</strain>
    </source>
</reference>
<keyword evidence="5" id="KW-1185">Reference proteome</keyword>
<dbReference type="InterPro" id="IPR045155">
    <property type="entry name" value="Beta-lactam_cat"/>
</dbReference>
<dbReference type="RefSeq" id="WP_219567951.1">
    <property type="nucleotide sequence ID" value="NZ_CP120988.1"/>
</dbReference>
<feature type="domain" description="Beta-lactamase class A catalytic" evidence="3">
    <location>
        <begin position="119"/>
        <end position="258"/>
    </location>
</feature>
<protein>
    <recommendedName>
        <fullName evidence="1">Beta-lactamase</fullName>
    </recommendedName>
</protein>
<evidence type="ECO:0000256" key="2">
    <source>
        <dbReference type="SAM" id="SignalP"/>
    </source>
</evidence>
<feature type="chain" id="PRO_5046723378" description="Beta-lactamase" evidence="2">
    <location>
        <begin position="31"/>
        <end position="333"/>
    </location>
</feature>
<dbReference type="InterPro" id="IPR006311">
    <property type="entry name" value="TAT_signal"/>
</dbReference>
<evidence type="ECO:0000313" key="4">
    <source>
        <dbReference type="EMBL" id="WLQ58906.1"/>
    </source>
</evidence>
<dbReference type="PANTHER" id="PTHR35333">
    <property type="entry name" value="BETA-LACTAMASE"/>
    <property type="match status" value="1"/>
</dbReference>
<dbReference type="InterPro" id="IPR000871">
    <property type="entry name" value="Beta-lactam_class-A"/>
</dbReference>